<evidence type="ECO:0000256" key="8">
    <source>
        <dbReference type="RuleBase" id="RU362036"/>
    </source>
</evidence>
<name>A0A443SCZ3_9ACAR</name>
<evidence type="ECO:0000256" key="1">
    <source>
        <dbReference type="ARBA" id="ARBA00010501"/>
    </source>
</evidence>
<dbReference type="AlphaFoldDB" id="A0A443SCZ3"/>
<dbReference type="GO" id="GO:0045739">
    <property type="term" value="P:positive regulation of DNA repair"/>
    <property type="evidence" value="ECO:0007669"/>
    <property type="project" value="TreeGrafter"/>
</dbReference>
<feature type="active site" description="Nucleophile" evidence="6">
    <location>
        <position position="219"/>
    </location>
</feature>
<feature type="binding site" evidence="7">
    <location>
        <position position="219"/>
    </location>
    <ligand>
        <name>Mg(2+)</name>
        <dbReference type="ChEBI" id="CHEBI:18420"/>
    </ligand>
</feature>
<organism evidence="10 11">
    <name type="scientific">Leptotrombidium deliense</name>
    <dbReference type="NCBI Taxonomy" id="299467"/>
    <lineage>
        <taxon>Eukaryota</taxon>
        <taxon>Metazoa</taxon>
        <taxon>Ecdysozoa</taxon>
        <taxon>Arthropoda</taxon>
        <taxon>Chelicerata</taxon>
        <taxon>Arachnida</taxon>
        <taxon>Acari</taxon>
        <taxon>Acariformes</taxon>
        <taxon>Trombidiformes</taxon>
        <taxon>Prostigmata</taxon>
        <taxon>Anystina</taxon>
        <taxon>Parasitengona</taxon>
        <taxon>Trombiculoidea</taxon>
        <taxon>Trombiculidae</taxon>
        <taxon>Leptotrombidium</taxon>
    </lineage>
</organism>
<gene>
    <name evidence="10" type="ORF">B4U80_02949</name>
</gene>
<keyword evidence="8" id="KW-0804">Transcription</keyword>
<evidence type="ECO:0000256" key="5">
    <source>
        <dbReference type="ARBA" id="ARBA00051722"/>
    </source>
</evidence>
<dbReference type="GO" id="GO:0030154">
    <property type="term" value="P:cell differentiation"/>
    <property type="evidence" value="ECO:0007669"/>
    <property type="project" value="TreeGrafter"/>
</dbReference>
<keyword evidence="4 8" id="KW-0904">Protein phosphatase</keyword>
<keyword evidence="3 7" id="KW-0460">Magnesium</keyword>
<dbReference type="VEuPathDB" id="VectorBase:LDEU006642"/>
<dbReference type="GO" id="GO:0004725">
    <property type="term" value="F:protein tyrosine phosphatase activity"/>
    <property type="evidence" value="ECO:0007669"/>
    <property type="project" value="UniProtKB-EC"/>
</dbReference>
<dbReference type="GO" id="GO:0005634">
    <property type="term" value="C:nucleus"/>
    <property type="evidence" value="ECO:0007669"/>
    <property type="project" value="TreeGrafter"/>
</dbReference>
<evidence type="ECO:0000313" key="10">
    <source>
        <dbReference type="EMBL" id="RWS25399.1"/>
    </source>
</evidence>
<evidence type="ECO:0000313" key="11">
    <source>
        <dbReference type="Proteomes" id="UP000288716"/>
    </source>
</evidence>
<dbReference type="OrthoDB" id="167668at2759"/>
<evidence type="ECO:0000256" key="9">
    <source>
        <dbReference type="SAM" id="MobiDB-lite"/>
    </source>
</evidence>
<dbReference type="EC" id="3.1.3.48" evidence="8"/>
<dbReference type="GO" id="GO:0046872">
    <property type="term" value="F:metal ion binding"/>
    <property type="evidence" value="ECO:0007669"/>
    <property type="project" value="UniProtKB-KW"/>
</dbReference>
<evidence type="ECO:0000256" key="3">
    <source>
        <dbReference type="ARBA" id="ARBA00022842"/>
    </source>
</evidence>
<comment type="similarity">
    <text evidence="1 8">Belongs to the HAD-like hydrolase superfamily. EYA family.</text>
</comment>
<feature type="compositionally biased region" description="Low complexity" evidence="9">
    <location>
        <begin position="167"/>
        <end position="178"/>
    </location>
</feature>
<dbReference type="EMBL" id="NCKV01003749">
    <property type="protein sequence ID" value="RWS25399.1"/>
    <property type="molecule type" value="Genomic_DNA"/>
</dbReference>
<evidence type="ECO:0000256" key="6">
    <source>
        <dbReference type="PIRSR" id="PIRSR628472-1"/>
    </source>
</evidence>
<evidence type="ECO:0000256" key="4">
    <source>
        <dbReference type="ARBA" id="ARBA00022912"/>
    </source>
</evidence>
<evidence type="ECO:0000256" key="7">
    <source>
        <dbReference type="PIRSR" id="PIRSR628472-2"/>
    </source>
</evidence>
<dbReference type="Proteomes" id="UP000288716">
    <property type="component" value="Unassembled WGS sequence"/>
</dbReference>
<feature type="active site" description="Proton donor" evidence="6">
    <location>
        <position position="221"/>
    </location>
</feature>
<feature type="compositionally biased region" description="Polar residues" evidence="9">
    <location>
        <begin position="179"/>
        <end position="191"/>
    </location>
</feature>
<dbReference type="PANTHER" id="PTHR10190:SF16">
    <property type="entry name" value="DEVELOPMENTAL PROTEIN EYES ABSENT"/>
    <property type="match status" value="1"/>
</dbReference>
<comment type="cofactor">
    <cofactor evidence="7 8">
        <name>Mg(2+)</name>
        <dbReference type="ChEBI" id="CHEBI:18420"/>
    </cofactor>
    <text evidence="7 8">Binds 1 Mg(2+) ion per subunit.</text>
</comment>
<keyword evidence="2 8" id="KW-0378">Hydrolase</keyword>
<evidence type="ECO:0000256" key="2">
    <source>
        <dbReference type="ARBA" id="ARBA00022801"/>
    </source>
</evidence>
<dbReference type="Gene3D" id="3.40.50.12350">
    <property type="match status" value="1"/>
</dbReference>
<dbReference type="STRING" id="299467.A0A443SCZ3"/>
<keyword evidence="7 8" id="KW-0479">Metal-binding</keyword>
<proteinExistence type="inferred from homology"/>
<keyword evidence="8" id="KW-0805">Transcription regulation</keyword>
<comment type="caution">
    <text evidence="10">The sequence shown here is derived from an EMBL/GenBank/DDBJ whole genome shotgun (WGS) entry which is preliminary data.</text>
</comment>
<keyword evidence="11" id="KW-1185">Reference proteome</keyword>
<dbReference type="PANTHER" id="PTHR10190">
    <property type="entry name" value="EYES ABSENT"/>
    <property type="match status" value="1"/>
</dbReference>
<comment type="catalytic activity">
    <reaction evidence="5 8">
        <text>O-phospho-L-tyrosyl-[protein] + H2O = L-tyrosyl-[protein] + phosphate</text>
        <dbReference type="Rhea" id="RHEA:10684"/>
        <dbReference type="Rhea" id="RHEA-COMP:10136"/>
        <dbReference type="Rhea" id="RHEA-COMP:20101"/>
        <dbReference type="ChEBI" id="CHEBI:15377"/>
        <dbReference type="ChEBI" id="CHEBI:43474"/>
        <dbReference type="ChEBI" id="CHEBI:46858"/>
        <dbReference type="ChEBI" id="CHEBI:61978"/>
        <dbReference type="EC" id="3.1.3.48"/>
    </reaction>
</comment>
<dbReference type="InterPro" id="IPR028472">
    <property type="entry name" value="EYA"/>
</dbReference>
<reference evidence="10 11" key="1">
    <citation type="journal article" date="2018" name="Gigascience">
        <title>Genomes of trombidid mites reveal novel predicted allergens and laterally-transferred genes associated with secondary metabolism.</title>
        <authorList>
            <person name="Dong X."/>
            <person name="Chaisiri K."/>
            <person name="Xia D."/>
            <person name="Armstrong S.D."/>
            <person name="Fang Y."/>
            <person name="Donnelly M.J."/>
            <person name="Kadowaki T."/>
            <person name="McGarry J.W."/>
            <person name="Darby A.C."/>
            <person name="Makepeace B.L."/>
        </authorList>
    </citation>
    <scope>NUCLEOTIDE SEQUENCE [LARGE SCALE GENOMIC DNA]</scope>
    <source>
        <strain evidence="10">UoL-UT</strain>
    </source>
</reference>
<feature type="region of interest" description="Disordered" evidence="9">
    <location>
        <begin position="167"/>
        <end position="208"/>
    </location>
</feature>
<protein>
    <recommendedName>
        <fullName evidence="8">Eyes absent homolog</fullName>
        <ecNumber evidence="8">3.1.3.48</ecNumber>
    </recommendedName>
</protein>
<dbReference type="GO" id="GO:2001240">
    <property type="term" value="P:negative regulation of extrinsic apoptotic signaling pathway in absence of ligand"/>
    <property type="evidence" value="ECO:0007669"/>
    <property type="project" value="TreeGrafter"/>
</dbReference>
<dbReference type="InterPro" id="IPR038102">
    <property type="entry name" value="EYA_dom_sf"/>
</dbReference>
<sequence>MVKVDATLTSTTPEENELLFGHSNRVIAEGDCVYPSSAAIDHHFIGELSPSKASVSDYHSSYSSSYYQSMQAAAYSLNGQSIPYVQATSGFYNNPANVANTYGSFSQTYGGFGNSSATGNASSAQTFATCQQAALDYPYPYSQATSSYASYYPTSQSYAGYVPHSTGSNSNNGSASATYQLNSPLPSSTPAKSGRGRGRRQPNPSPDIESSLERVYIWDLDETIIIFHSLMTSDFALKYNKVSIVNAAKYNVLRINSKRCTFIER</sequence>
<accession>A0A443SCZ3</accession>
<feature type="binding site" evidence="7">
    <location>
        <position position="221"/>
    </location>
    <ligand>
        <name>Mg(2+)</name>
        <dbReference type="ChEBI" id="CHEBI:18420"/>
    </ligand>
</feature>